<accession>A0ABT0DP58</accession>
<proteinExistence type="predicted"/>
<dbReference type="Proteomes" id="UP001202867">
    <property type="component" value="Unassembled WGS sequence"/>
</dbReference>
<dbReference type="SUPFAM" id="SSF53756">
    <property type="entry name" value="UDP-Glycosyltransferase/glycogen phosphorylase"/>
    <property type="match status" value="1"/>
</dbReference>
<keyword evidence="3" id="KW-1185">Reference proteome</keyword>
<reference evidence="3" key="1">
    <citation type="submission" date="2023-07" db="EMBL/GenBank/DDBJ databases">
        <title>Ancylobacter moscoviensis sp. nov., facultatively methylotrophic bacteria from activated sludge and the reclassification of Starkeya novella (Starkey 1934) Kelly et al. 2000 as Ancylobacter novellus comb. nov., Starkeya koreensis Im et al. 2006 as Ancylobacter koreensis comb.nov., Angulomicrobium tetraedrale Vasil'eva et al. 1986 as Ancylobacter tetraedralis comb. nov., Angulomicrobium amanitiforme Fritz et al. 2004 as Ancylobacter amanitiformis comb. nov. and Methylorhabdus multivorans Doronina et al. 1996 as Ancylobacter multivorans comb. nov. and emended description of the genus Ancylobacter.</title>
        <authorList>
            <person name="Doronina N."/>
            <person name="Chemodurova A."/>
            <person name="Grouzdev D."/>
            <person name="Koziaeva V."/>
            <person name="Shi W."/>
            <person name="Wu L."/>
            <person name="Kaparullina E."/>
        </authorList>
    </citation>
    <scope>NUCLEOTIDE SEQUENCE [LARGE SCALE GENOMIC DNA]</scope>
    <source>
        <strain evidence="3">Jip08</strain>
    </source>
</reference>
<keyword evidence="2" id="KW-0808">Transferase</keyword>
<evidence type="ECO:0000313" key="2">
    <source>
        <dbReference type="EMBL" id="MCK0208907.1"/>
    </source>
</evidence>
<comment type="caution">
    <text evidence="2">The sequence shown here is derived from an EMBL/GenBank/DDBJ whole genome shotgun (WGS) entry which is preliminary data.</text>
</comment>
<evidence type="ECO:0000313" key="3">
    <source>
        <dbReference type="Proteomes" id="UP001202867"/>
    </source>
</evidence>
<dbReference type="EC" id="2.4.-.-" evidence="2"/>
<dbReference type="EMBL" id="JALKCG010000005">
    <property type="protein sequence ID" value="MCK0208907.1"/>
    <property type="molecule type" value="Genomic_DNA"/>
</dbReference>
<feature type="region of interest" description="Disordered" evidence="1">
    <location>
        <begin position="401"/>
        <end position="430"/>
    </location>
</feature>
<dbReference type="Pfam" id="PF13692">
    <property type="entry name" value="Glyco_trans_1_4"/>
    <property type="match status" value="1"/>
</dbReference>
<feature type="compositionally biased region" description="Polar residues" evidence="1">
    <location>
        <begin position="407"/>
        <end position="420"/>
    </location>
</feature>
<gene>
    <name evidence="2" type="ORF">MWN33_12800</name>
</gene>
<dbReference type="Gene3D" id="3.40.50.2000">
    <property type="entry name" value="Glycogen Phosphorylase B"/>
    <property type="match status" value="1"/>
</dbReference>
<keyword evidence="2" id="KW-0328">Glycosyltransferase</keyword>
<name>A0ABT0DP58_9HYPH</name>
<dbReference type="GO" id="GO:0016757">
    <property type="term" value="F:glycosyltransferase activity"/>
    <property type="evidence" value="ECO:0007669"/>
    <property type="project" value="UniProtKB-KW"/>
</dbReference>
<sequence length="813" mass="90661">MKFSNRSNVLYWLKGEDTQNFGDFLSEYLVSRLFFGYRAGVSGVHIVGSVMDDMFVPLRAQSDHPVVFWGCGVREAGGLSRENWPAVEVQAVRGPLSAAELALGAFVPQGDPAFLMPALYRPRKLDWLAGKSICVPHFHDKRDDQALLAASGCDLVVRPNVENNEKALTDVIDAIFSADFVLGSAMHACLVAAAYRRPFAYWRADTIDLPFKWRDISESLNIPCEFVAHIDDARRHYDEVIAPSIKLPNLLPSLLHAPLLVRASGLIEVLRWYREEEAGAGTQPPPLDDAQLLANFAAQQQFIFDGILEELRTTQQRLRVLEHSPGPAAVDRRSVLGRLFFRRNGKPTGGLRRLLFHADGKPRGIFRSWVISKGVPRSPFRQWMEGDAYLALPKAYRQPPEHPPFPTFSSAGGSSETSADPSDRPRTGKLVPEGSRCVLVIDSAYPTPDRDSGSLDAINFVRIFQRMGYHVYFAATTHFQSTALDEMARAAKEQFENTGVTVVDDTLAPSIYEFIRSNISQFELAFLSRVYHGGQFLEVIRARSRNSKIIFNTVDLHFLREQREGHLEGNRVKIDAALRTRERELDLIRLADAAIVVSNEELKLLEDEVPGATVHEVRLVRDIPGRRRDFAARRHIGFIGGYRHLPNLDAVGYFLDSVWPLVRRELPDVQFHLMGADMPDELRRRSDPGLVPVGHVADLQEAFEGLRLTVAPLRYGAGSKGKVISSLCHGVPCICTSAAAEGMKLDEEGGILVADDPGEFAKLVVRAYRDEELWQQLSLGGLQRMREHHSFDGGIARMKAIVQGVGLDPNPSL</sequence>
<organism evidence="2 3">
    <name type="scientific">Ancylobacter koreensis</name>
    <dbReference type="NCBI Taxonomy" id="266121"/>
    <lineage>
        <taxon>Bacteria</taxon>
        <taxon>Pseudomonadati</taxon>
        <taxon>Pseudomonadota</taxon>
        <taxon>Alphaproteobacteria</taxon>
        <taxon>Hyphomicrobiales</taxon>
        <taxon>Xanthobacteraceae</taxon>
        <taxon>Ancylobacter</taxon>
    </lineage>
</organism>
<evidence type="ECO:0000256" key="1">
    <source>
        <dbReference type="SAM" id="MobiDB-lite"/>
    </source>
</evidence>
<dbReference type="RefSeq" id="WP_247201266.1">
    <property type="nucleotide sequence ID" value="NZ_JALKCG010000005.1"/>
</dbReference>
<protein>
    <submittedName>
        <fullName evidence="2">Glycosyltransferase</fullName>
        <ecNumber evidence="2">2.4.-.-</ecNumber>
    </submittedName>
</protein>